<sequence>GADASIIGKNYFVESGSAIYNNDEAIDFSEYSTVLSSDAVSLEKIREEEITVYEKKLSSETSSMFHRFILR</sequence>
<feature type="non-terminal residue" evidence="1">
    <location>
        <position position="1"/>
    </location>
</feature>
<dbReference type="Proteomes" id="UP000789739">
    <property type="component" value="Unassembled WGS sequence"/>
</dbReference>
<organism evidence="1 2">
    <name type="scientific">Paraglomus brasilianum</name>
    <dbReference type="NCBI Taxonomy" id="144538"/>
    <lineage>
        <taxon>Eukaryota</taxon>
        <taxon>Fungi</taxon>
        <taxon>Fungi incertae sedis</taxon>
        <taxon>Mucoromycota</taxon>
        <taxon>Glomeromycotina</taxon>
        <taxon>Glomeromycetes</taxon>
        <taxon>Paraglomerales</taxon>
        <taxon>Paraglomeraceae</taxon>
        <taxon>Paraglomus</taxon>
    </lineage>
</organism>
<reference evidence="1" key="1">
    <citation type="submission" date="2021-06" db="EMBL/GenBank/DDBJ databases">
        <authorList>
            <person name="Kallberg Y."/>
            <person name="Tangrot J."/>
            <person name="Rosling A."/>
        </authorList>
    </citation>
    <scope>NUCLEOTIDE SEQUENCE</scope>
    <source>
        <strain evidence="1">BR232B</strain>
    </source>
</reference>
<evidence type="ECO:0000313" key="2">
    <source>
        <dbReference type="Proteomes" id="UP000789739"/>
    </source>
</evidence>
<proteinExistence type="predicted"/>
<comment type="caution">
    <text evidence="1">The sequence shown here is derived from an EMBL/GenBank/DDBJ whole genome shotgun (WGS) entry which is preliminary data.</text>
</comment>
<feature type="non-terminal residue" evidence="1">
    <location>
        <position position="71"/>
    </location>
</feature>
<protein>
    <submittedName>
        <fullName evidence="1">10481_t:CDS:1</fullName>
    </submittedName>
</protein>
<gene>
    <name evidence="1" type="ORF">PBRASI_LOCUS11644</name>
</gene>
<dbReference type="EMBL" id="CAJVPI010006218">
    <property type="protein sequence ID" value="CAG8677821.1"/>
    <property type="molecule type" value="Genomic_DNA"/>
</dbReference>
<name>A0A9N9EGU2_9GLOM</name>
<dbReference type="OrthoDB" id="2484925at2759"/>
<dbReference type="AlphaFoldDB" id="A0A9N9EGU2"/>
<evidence type="ECO:0000313" key="1">
    <source>
        <dbReference type="EMBL" id="CAG8677821.1"/>
    </source>
</evidence>
<accession>A0A9N9EGU2</accession>
<keyword evidence="2" id="KW-1185">Reference proteome</keyword>